<gene>
    <name evidence="2" type="ORF">IAA62_05015</name>
</gene>
<dbReference type="Proteomes" id="UP000886861">
    <property type="component" value="Unassembled WGS sequence"/>
</dbReference>
<evidence type="ECO:0000256" key="1">
    <source>
        <dbReference type="ARBA" id="ARBA00023002"/>
    </source>
</evidence>
<comment type="caution">
    <text evidence="2">The sequence shown here is derived from an EMBL/GenBank/DDBJ whole genome shotgun (WGS) entry which is preliminary data.</text>
</comment>
<dbReference type="GO" id="GO:0016491">
    <property type="term" value="F:oxidoreductase activity"/>
    <property type="evidence" value="ECO:0007669"/>
    <property type="project" value="UniProtKB-KW"/>
</dbReference>
<evidence type="ECO:0000313" key="3">
    <source>
        <dbReference type="Proteomes" id="UP000886861"/>
    </source>
</evidence>
<dbReference type="Pfam" id="PF00106">
    <property type="entry name" value="adh_short"/>
    <property type="match status" value="1"/>
</dbReference>
<organism evidence="2 3">
    <name type="scientific">Candidatus Caccopulliclostridium gallistercoris</name>
    <dbReference type="NCBI Taxonomy" id="2840719"/>
    <lineage>
        <taxon>Bacteria</taxon>
        <taxon>Bacillati</taxon>
        <taxon>Bacillota</taxon>
        <taxon>Clostridia</taxon>
        <taxon>Candidatus Caccopulliclostridium</taxon>
    </lineage>
</organism>
<accession>A0A9D1NEY7</accession>
<evidence type="ECO:0000313" key="2">
    <source>
        <dbReference type="EMBL" id="HIV01892.1"/>
    </source>
</evidence>
<protein>
    <submittedName>
        <fullName evidence="2">SDR family NAD(P)-dependent oxidoreductase</fullName>
    </submittedName>
</protein>
<keyword evidence="1" id="KW-0560">Oxidoreductase</keyword>
<reference evidence="2" key="2">
    <citation type="journal article" date="2021" name="PeerJ">
        <title>Extensive microbial diversity within the chicken gut microbiome revealed by metagenomics and culture.</title>
        <authorList>
            <person name="Gilroy R."/>
            <person name="Ravi A."/>
            <person name="Getino M."/>
            <person name="Pursley I."/>
            <person name="Horton D.L."/>
            <person name="Alikhan N.F."/>
            <person name="Baker D."/>
            <person name="Gharbi K."/>
            <person name="Hall N."/>
            <person name="Watson M."/>
            <person name="Adriaenssens E.M."/>
            <person name="Foster-Nyarko E."/>
            <person name="Jarju S."/>
            <person name="Secka A."/>
            <person name="Antonio M."/>
            <person name="Oren A."/>
            <person name="Chaudhuri R.R."/>
            <person name="La Ragione R."/>
            <person name="Hildebrand F."/>
            <person name="Pallen M.J."/>
        </authorList>
    </citation>
    <scope>NUCLEOTIDE SEQUENCE</scope>
    <source>
        <strain evidence="2">CHK186-9395</strain>
    </source>
</reference>
<reference evidence="2" key="1">
    <citation type="submission" date="2020-10" db="EMBL/GenBank/DDBJ databases">
        <authorList>
            <person name="Gilroy R."/>
        </authorList>
    </citation>
    <scope>NUCLEOTIDE SEQUENCE</scope>
    <source>
        <strain evidence="2">CHK186-9395</strain>
    </source>
</reference>
<dbReference type="PANTHER" id="PTHR43157:SF31">
    <property type="entry name" value="PHOSPHATIDYLINOSITOL-GLYCAN BIOSYNTHESIS CLASS F PROTEIN"/>
    <property type="match status" value="1"/>
</dbReference>
<dbReference type="InterPro" id="IPR036291">
    <property type="entry name" value="NAD(P)-bd_dom_sf"/>
</dbReference>
<name>A0A9D1NEY7_9FIRM</name>
<sequence length="296" mass="33460">MRYKNWLKKNAKSLEGKRVVLTGSTGGLGKEIALFLAYLKADLVLADRNMEKSNNLKALILKKYPSAKITQVVLDLESTNSVKECVKMLESLESIDAIIHNAGVYSLPLEDGEDYNTPFKVNFLHPYFITKSLLNKLRNSSLARVIVVGSLAYKFARFNINDVDYNTSKSRNKIYGNSKRCLMLSLSELLKNEEKVKLSVVHPGVTPTNITRHFPLILRGIIKLPMKCVFISPKKASLSVILGLFKDVKYHDWLGPKIFGVWGKPKESNLKNITEEECKEIFSLAEEKYKFLAGIE</sequence>
<dbReference type="InterPro" id="IPR002347">
    <property type="entry name" value="SDR_fam"/>
</dbReference>
<dbReference type="SUPFAM" id="SSF51735">
    <property type="entry name" value="NAD(P)-binding Rossmann-fold domains"/>
    <property type="match status" value="1"/>
</dbReference>
<dbReference type="EMBL" id="DVOJ01000017">
    <property type="protein sequence ID" value="HIV01892.1"/>
    <property type="molecule type" value="Genomic_DNA"/>
</dbReference>
<dbReference type="AlphaFoldDB" id="A0A9D1NEY7"/>
<dbReference type="Gene3D" id="3.40.50.720">
    <property type="entry name" value="NAD(P)-binding Rossmann-like Domain"/>
    <property type="match status" value="1"/>
</dbReference>
<proteinExistence type="predicted"/>
<dbReference type="PANTHER" id="PTHR43157">
    <property type="entry name" value="PHOSPHATIDYLINOSITOL-GLYCAN BIOSYNTHESIS CLASS F PROTEIN-RELATED"/>
    <property type="match status" value="1"/>
</dbReference>
<dbReference type="PRINTS" id="PR00081">
    <property type="entry name" value="GDHRDH"/>
</dbReference>